<dbReference type="Proteomes" id="UP000037600">
    <property type="component" value="Unassembled WGS sequence"/>
</dbReference>
<dbReference type="STRING" id="1513271.XM47_15440"/>
<keyword evidence="1" id="KW-1133">Transmembrane helix</keyword>
<comment type="caution">
    <text evidence="2">The sequence shown here is derived from an EMBL/GenBank/DDBJ whole genome shotgun (WGS) entry which is preliminary data.</text>
</comment>
<feature type="transmembrane region" description="Helical" evidence="1">
    <location>
        <begin position="12"/>
        <end position="30"/>
    </location>
</feature>
<organism evidence="2 3">
    <name type="scientific">Catenovulum maritimum</name>
    <dbReference type="NCBI Taxonomy" id="1513271"/>
    <lineage>
        <taxon>Bacteria</taxon>
        <taxon>Pseudomonadati</taxon>
        <taxon>Pseudomonadota</taxon>
        <taxon>Gammaproteobacteria</taxon>
        <taxon>Alteromonadales</taxon>
        <taxon>Alteromonadaceae</taxon>
        <taxon>Catenovulum</taxon>
    </lineage>
</organism>
<sequence>MFKYGLNWIKNTFIDLVFLLIMFSIIYFAFKSMNQELQEEVNQAVHTLERIKIKWVMIKE</sequence>
<protein>
    <submittedName>
        <fullName evidence="2">Uncharacterized protein</fullName>
    </submittedName>
</protein>
<keyword evidence="1" id="KW-0812">Transmembrane</keyword>
<evidence type="ECO:0000313" key="3">
    <source>
        <dbReference type="Proteomes" id="UP000037600"/>
    </source>
</evidence>
<accession>A0A0J8GN87</accession>
<dbReference type="AlphaFoldDB" id="A0A0J8GN87"/>
<proteinExistence type="predicted"/>
<dbReference type="EMBL" id="LAZL01000028">
    <property type="protein sequence ID" value="KMT64265.1"/>
    <property type="molecule type" value="Genomic_DNA"/>
</dbReference>
<keyword evidence="1" id="KW-0472">Membrane</keyword>
<keyword evidence="3" id="KW-1185">Reference proteome</keyword>
<evidence type="ECO:0000256" key="1">
    <source>
        <dbReference type="SAM" id="Phobius"/>
    </source>
</evidence>
<evidence type="ECO:0000313" key="2">
    <source>
        <dbReference type="EMBL" id="KMT64265.1"/>
    </source>
</evidence>
<gene>
    <name evidence="2" type="ORF">XM47_15440</name>
</gene>
<name>A0A0J8GN87_9ALTE</name>
<reference evidence="2 3" key="1">
    <citation type="submission" date="2015-04" db="EMBL/GenBank/DDBJ databases">
        <title>Draft Genome Sequence of the Novel Agar-Digesting Marine Bacterium Q1.</title>
        <authorList>
            <person name="Li Y."/>
            <person name="Li D."/>
            <person name="Chen G."/>
            <person name="Du Z."/>
        </authorList>
    </citation>
    <scope>NUCLEOTIDE SEQUENCE [LARGE SCALE GENOMIC DNA]</scope>
    <source>
        <strain evidence="2 3">Q1</strain>
    </source>
</reference>